<dbReference type="EMBL" id="CAKMMF010000025">
    <property type="protein sequence ID" value="CAH1215743.1"/>
    <property type="molecule type" value="Genomic_DNA"/>
</dbReference>
<dbReference type="InterPro" id="IPR025248">
    <property type="entry name" value="DUF4007"/>
</dbReference>
<comment type="caution">
    <text evidence="2">The sequence shown here is derived from an EMBL/GenBank/DDBJ whole genome shotgun (WGS) entry which is preliminary data.</text>
</comment>
<dbReference type="RefSeq" id="WP_236344360.1">
    <property type="nucleotide sequence ID" value="NZ_CAKMMF010000025.1"/>
</dbReference>
<keyword evidence="3" id="KW-1185">Reference proteome</keyword>
<name>A0ABN8GQW5_9BACL</name>
<sequence length="291" mass="34335">MKFGHHQSFYLRVNWLSKAMKMRNEDPQFFFDEFSFERIGLGRNMVKSLRYWAVATSVMEEAKNEERKSYHQLTEFGRLVFDNDRFIRLPLTAAVLHCLLASNREQATSWYWFFNEHSHHSSTNEEMLAALSEWVGQHHNREVSVNTLKRDLDCLKLMYTVQAGSEDDPEEIVASPLSGLKLLYDIREQFVKRNPEPNLIDLDALYFNLLYYCGKYEVNSLTLEEIQVKPMLWGKLFHLSSNQILEYLELLHADTLYPVKFVRTNQIYSLNIDVENAYVFLQNAYARKAAY</sequence>
<protein>
    <recommendedName>
        <fullName evidence="1">DUF4007 domain-containing protein</fullName>
    </recommendedName>
</protein>
<feature type="domain" description="DUF4007" evidence="1">
    <location>
        <begin position="3"/>
        <end position="284"/>
    </location>
</feature>
<dbReference type="Pfam" id="PF13182">
    <property type="entry name" value="DUF4007"/>
    <property type="match status" value="1"/>
</dbReference>
<organism evidence="2 3">
    <name type="scientific">Paenibacillus plantiphilus</name>
    <dbReference type="NCBI Taxonomy" id="2905650"/>
    <lineage>
        <taxon>Bacteria</taxon>
        <taxon>Bacillati</taxon>
        <taxon>Bacillota</taxon>
        <taxon>Bacilli</taxon>
        <taxon>Bacillales</taxon>
        <taxon>Paenibacillaceae</taxon>
        <taxon>Paenibacillus</taxon>
    </lineage>
</organism>
<evidence type="ECO:0000313" key="3">
    <source>
        <dbReference type="Proteomes" id="UP000838686"/>
    </source>
</evidence>
<dbReference type="Proteomes" id="UP000838686">
    <property type="component" value="Unassembled WGS sequence"/>
</dbReference>
<gene>
    <name evidence="2" type="ORF">PAECIP111893_04019</name>
</gene>
<reference evidence="2" key="1">
    <citation type="submission" date="2022-01" db="EMBL/GenBank/DDBJ databases">
        <authorList>
            <person name="Criscuolo A."/>
        </authorList>
    </citation>
    <scope>NUCLEOTIDE SEQUENCE</scope>
    <source>
        <strain evidence="2">CIP111893</strain>
    </source>
</reference>
<proteinExistence type="predicted"/>
<evidence type="ECO:0000259" key="1">
    <source>
        <dbReference type="Pfam" id="PF13182"/>
    </source>
</evidence>
<evidence type="ECO:0000313" key="2">
    <source>
        <dbReference type="EMBL" id="CAH1215743.1"/>
    </source>
</evidence>
<accession>A0ABN8GQW5</accession>